<dbReference type="PANTHER" id="PTHR23078:SF3">
    <property type="entry name" value="VESICLE-FUSING ATPASE"/>
    <property type="match status" value="1"/>
</dbReference>
<reference evidence="16 17" key="2">
    <citation type="submission" date="2015-05" db="EMBL/GenBank/DDBJ databases">
        <authorList>
            <person name="Morales-Cruz A."/>
            <person name="Amrine K.C."/>
            <person name="Cantu D."/>
        </authorList>
    </citation>
    <scope>NUCLEOTIDE SEQUENCE [LARGE SCALE GENOMIC DNA]</scope>
    <source>
        <strain evidence="16">UCRPC4</strain>
    </source>
</reference>
<organism evidence="16 17">
    <name type="scientific">Phaeomoniella chlamydospora</name>
    <name type="common">Phaeoacremonium chlamydosporum</name>
    <dbReference type="NCBI Taxonomy" id="158046"/>
    <lineage>
        <taxon>Eukaryota</taxon>
        <taxon>Fungi</taxon>
        <taxon>Dikarya</taxon>
        <taxon>Ascomycota</taxon>
        <taxon>Pezizomycotina</taxon>
        <taxon>Eurotiomycetes</taxon>
        <taxon>Chaetothyriomycetidae</taxon>
        <taxon>Phaeomoniellales</taxon>
        <taxon>Phaeomoniellaceae</taxon>
        <taxon>Phaeomoniella</taxon>
    </lineage>
</organism>
<dbReference type="InterPro" id="IPR003338">
    <property type="entry name" value="CDC4_N-term_subdom"/>
</dbReference>
<dbReference type="InterPro" id="IPR003959">
    <property type="entry name" value="ATPase_AAA_core"/>
</dbReference>
<keyword evidence="8 12" id="KW-0931">ER-Golgi transport</keyword>
<evidence type="ECO:0000256" key="11">
    <source>
        <dbReference type="ARBA" id="ARBA00068637"/>
    </source>
</evidence>
<keyword evidence="5" id="KW-0677">Repeat</keyword>
<feature type="domain" description="CDC48 N-terminal subdomain" evidence="15">
    <location>
        <begin position="98"/>
        <end position="181"/>
    </location>
</feature>
<dbReference type="Proteomes" id="UP000053317">
    <property type="component" value="Unassembled WGS sequence"/>
</dbReference>
<feature type="domain" description="AAA+ ATPase" evidence="14">
    <location>
        <begin position="348"/>
        <end position="496"/>
    </location>
</feature>
<dbReference type="InterPro" id="IPR039812">
    <property type="entry name" value="Vesicle-fus_ATPase"/>
</dbReference>
<evidence type="ECO:0000256" key="1">
    <source>
        <dbReference type="ARBA" id="ARBA00004496"/>
    </source>
</evidence>
<evidence type="ECO:0000259" key="15">
    <source>
        <dbReference type="SMART" id="SM01073"/>
    </source>
</evidence>
<evidence type="ECO:0000256" key="3">
    <source>
        <dbReference type="ARBA" id="ARBA00022448"/>
    </source>
</evidence>
<dbReference type="GO" id="GO:0043001">
    <property type="term" value="P:Golgi to plasma membrane protein transport"/>
    <property type="evidence" value="ECO:0007669"/>
    <property type="project" value="TreeGrafter"/>
</dbReference>
<dbReference type="GO" id="GO:0016887">
    <property type="term" value="F:ATP hydrolysis activity"/>
    <property type="evidence" value="ECO:0007669"/>
    <property type="project" value="InterPro"/>
</dbReference>
<evidence type="ECO:0000256" key="10">
    <source>
        <dbReference type="ARBA" id="ARBA00056429"/>
    </source>
</evidence>
<accession>A0A0G2GLE9</accession>
<comment type="similarity">
    <text evidence="2 12">Belongs to the AAA ATPase family.</text>
</comment>
<dbReference type="SMART" id="SM00382">
    <property type="entry name" value="AAA"/>
    <property type="match status" value="2"/>
</dbReference>
<keyword evidence="9 12" id="KW-0653">Protein transport</keyword>
<dbReference type="GO" id="GO:0005795">
    <property type="term" value="C:Golgi stack"/>
    <property type="evidence" value="ECO:0007669"/>
    <property type="project" value="TreeGrafter"/>
</dbReference>
<dbReference type="FunFam" id="3.40.50.300:FF:000166">
    <property type="entry name" value="vesicle-fusing ATPase isoform X1"/>
    <property type="match status" value="1"/>
</dbReference>
<dbReference type="PANTHER" id="PTHR23078">
    <property type="entry name" value="VESICULAR-FUSION PROTEIN NSF"/>
    <property type="match status" value="1"/>
</dbReference>
<proteinExistence type="inferred from homology"/>
<dbReference type="InterPro" id="IPR027417">
    <property type="entry name" value="P-loop_NTPase"/>
</dbReference>
<name>A0A0G2GLE9_PHACM</name>
<dbReference type="FunFam" id="2.40.40.20:FF:000012">
    <property type="entry name" value="Vesicle-fusing ATPase protein"/>
    <property type="match status" value="1"/>
</dbReference>
<dbReference type="InterPro" id="IPR003593">
    <property type="entry name" value="AAA+_ATPase"/>
</dbReference>
<comment type="function">
    <text evidence="10 12">Required for vesicle-mediated transport. Catalyzes the fusion of transport vesicles within the Golgi cisternae. Is also required for transport from the endoplasmic reticulum to the Golgi stack. Seems to function as a fusion protein required for the delivery of cargo proteins to all compartments of the Golgi stack independent of vesicle origin.</text>
</comment>
<dbReference type="FunFam" id="1.10.8.60:FF:000026">
    <property type="entry name" value="vesicle-fusing ATPase isoform X1"/>
    <property type="match status" value="1"/>
</dbReference>
<keyword evidence="4 12" id="KW-0963">Cytoplasm</keyword>
<evidence type="ECO:0000256" key="4">
    <source>
        <dbReference type="ARBA" id="ARBA00022490"/>
    </source>
</evidence>
<dbReference type="Gene3D" id="3.10.330.10">
    <property type="match status" value="1"/>
</dbReference>
<dbReference type="OrthoDB" id="9982946at2759"/>
<keyword evidence="3 12" id="KW-0813">Transport</keyword>
<evidence type="ECO:0000256" key="6">
    <source>
        <dbReference type="ARBA" id="ARBA00022741"/>
    </source>
</evidence>
<gene>
    <name evidence="16" type="ORF">UCRPC4_g05368</name>
</gene>
<evidence type="ECO:0000256" key="7">
    <source>
        <dbReference type="ARBA" id="ARBA00022840"/>
    </source>
</evidence>
<evidence type="ECO:0000256" key="5">
    <source>
        <dbReference type="ARBA" id="ARBA00022737"/>
    </source>
</evidence>
<dbReference type="InterPro" id="IPR029067">
    <property type="entry name" value="CDC48_domain_2-like_sf"/>
</dbReference>
<dbReference type="GO" id="GO:0035494">
    <property type="term" value="P:SNARE complex disassembly"/>
    <property type="evidence" value="ECO:0007669"/>
    <property type="project" value="InterPro"/>
</dbReference>
<reference evidence="16 17" key="1">
    <citation type="submission" date="2015-05" db="EMBL/GenBank/DDBJ databases">
        <title>Distinctive expansion of gene families associated with plant cell wall degradation and secondary metabolism in the genomes of grapevine trunk pathogens.</title>
        <authorList>
            <person name="Lawrence D.P."/>
            <person name="Travadon R."/>
            <person name="Rolshausen P.E."/>
            <person name="Baumgartner K."/>
        </authorList>
    </citation>
    <scope>NUCLEOTIDE SEQUENCE [LARGE SCALE GENOMIC DNA]</scope>
    <source>
        <strain evidence="16">UCRPC4</strain>
    </source>
</reference>
<comment type="subcellular location">
    <subcellularLocation>
        <location evidence="1 12">Cytoplasm</location>
    </subcellularLocation>
</comment>
<protein>
    <recommendedName>
        <fullName evidence="11 12">Vesicular-fusion protein SEC18</fullName>
    </recommendedName>
</protein>
<keyword evidence="17" id="KW-1185">Reference proteome</keyword>
<dbReference type="InterPro" id="IPR003960">
    <property type="entry name" value="ATPase_AAA_CS"/>
</dbReference>
<dbReference type="SMART" id="SM01073">
    <property type="entry name" value="CDC48_N"/>
    <property type="match status" value="1"/>
</dbReference>
<evidence type="ECO:0000256" key="12">
    <source>
        <dbReference type="RuleBase" id="RU367045"/>
    </source>
</evidence>
<keyword evidence="12" id="KW-0378">Hydrolase</keyword>
<dbReference type="Pfam" id="PF02933">
    <property type="entry name" value="CDC48_2"/>
    <property type="match status" value="1"/>
</dbReference>
<evidence type="ECO:0000256" key="2">
    <source>
        <dbReference type="ARBA" id="ARBA00006914"/>
    </source>
</evidence>
<dbReference type="Gene3D" id="1.10.8.60">
    <property type="match status" value="2"/>
</dbReference>
<dbReference type="InterPro" id="IPR009010">
    <property type="entry name" value="Asp_de-COase-like_dom_sf"/>
</dbReference>
<sequence length="836" mass="91675">MFNRNNLPNVPNPFSGVRPNGNSNSPRPPPRDPYANQPPPSQSYNSGYGGGYDTPMSGGHEPSKPPSRYPDSMPTRQAAGNAPPYGGMSKGGSGQTWSLRPAKAPDNSYTFRNIVAVSPADIPYPKDGSQDVLLLLQGQYVASARPLDSFAPGSIGMSDAQRTWMGIALTDMVRVERYDPFSQGGQAYLGSMDIEIGFASQKKRTDKPYDQDYLANELAKICENQVFAPGQRFMLDLASIPMLLVVKTVQVVDLSEKASSSAPTSSDPRTRGILTRHTSINFFRDPKTDINLKASNRRPAANSIITPDFKFENMGIGGLDTEFGTIFRRAFASRIFPPGLVEKLGIQHVKGILLYGPPGTGKTLIARQIGKMLNAREPKVINGPEVLNKYVGQSEENIRKLFADAEKEYKEKGDESGLHIIIFDELDAVCKQRGSGAGGGTGVGDSVVNQLLSKLDGVDQLNNILLIGMTNRMDMIDDALLRPGRLEVHLEISLPDEHGRQQILKIHTQKMRDNKVIDTDVDLAELAHLTKNFSGAEINGLVKSATSFAFNRHVKVGTMAGISDDVEHMKVKRQDFLSALDEVKPAFGVSEEELTSCIRGGIIPFSENCTEILQESRLFVNQVKKPDSTPLFSVLLWGPASSGKTALAARIAIDSEFPFVKLVSPEQMVGFNEAAKVQALSKAFMDAYKSEMSVIVLDNIERIVDWVPIGPRFSNTVLQTLMVLLRKQPPKGRRLLVIATSNERNVLQQLDILNSFDMDLPVNNVRSFSELQYIMGESGAFTDEDSQRALAEIGQRLNEDQLNVGVKKVLLSIETAKQDTDMPGRFAQLVVRAAFA</sequence>
<evidence type="ECO:0000256" key="8">
    <source>
        <dbReference type="ARBA" id="ARBA00022892"/>
    </source>
</evidence>
<dbReference type="Gene3D" id="2.40.40.20">
    <property type="match status" value="1"/>
</dbReference>
<dbReference type="CDD" id="cd00009">
    <property type="entry name" value="AAA"/>
    <property type="match status" value="1"/>
</dbReference>
<dbReference type="SUPFAM" id="SSF54585">
    <property type="entry name" value="Cdc48 domain 2-like"/>
    <property type="match status" value="1"/>
</dbReference>
<evidence type="ECO:0000259" key="14">
    <source>
        <dbReference type="SMART" id="SM00382"/>
    </source>
</evidence>
<dbReference type="FunFam" id="3.40.50.300:FF:000187">
    <property type="entry name" value="Vesicular-fusion ATPase SEC18"/>
    <property type="match status" value="1"/>
</dbReference>
<dbReference type="PROSITE" id="PS00674">
    <property type="entry name" value="AAA"/>
    <property type="match status" value="1"/>
</dbReference>
<evidence type="ECO:0000313" key="17">
    <source>
        <dbReference type="Proteomes" id="UP000053317"/>
    </source>
</evidence>
<feature type="compositionally biased region" description="Pro residues" evidence="13">
    <location>
        <begin position="26"/>
        <end position="41"/>
    </location>
</feature>
<keyword evidence="6 12" id="KW-0547">Nucleotide-binding</keyword>
<dbReference type="InterPro" id="IPR004201">
    <property type="entry name" value="Cdc48_dom2"/>
</dbReference>
<dbReference type="Pfam" id="PF17862">
    <property type="entry name" value="AAA_lid_3"/>
    <property type="match status" value="1"/>
</dbReference>
<comment type="caution">
    <text evidence="16">The sequence shown here is derived from an EMBL/GenBank/DDBJ whole genome shotgun (WGS) entry which is preliminary data.</text>
</comment>
<keyword evidence="7 12" id="KW-0067">ATP-binding</keyword>
<evidence type="ECO:0000256" key="9">
    <source>
        <dbReference type="ARBA" id="ARBA00022927"/>
    </source>
</evidence>
<dbReference type="AlphaFoldDB" id="A0A0G2GLE9"/>
<dbReference type="Gene3D" id="3.40.50.300">
    <property type="entry name" value="P-loop containing nucleotide triphosphate hydrolases"/>
    <property type="match status" value="2"/>
</dbReference>
<dbReference type="Pfam" id="PF00004">
    <property type="entry name" value="AAA"/>
    <property type="match status" value="2"/>
</dbReference>
<evidence type="ECO:0000313" key="16">
    <source>
        <dbReference type="EMBL" id="KKY17735.1"/>
    </source>
</evidence>
<evidence type="ECO:0000256" key="13">
    <source>
        <dbReference type="SAM" id="MobiDB-lite"/>
    </source>
</evidence>
<dbReference type="InterPro" id="IPR041569">
    <property type="entry name" value="AAA_lid_3"/>
</dbReference>
<feature type="region of interest" description="Disordered" evidence="13">
    <location>
        <begin position="1"/>
        <end position="96"/>
    </location>
</feature>
<dbReference type="EMBL" id="LCWF01000137">
    <property type="protein sequence ID" value="KKY17735.1"/>
    <property type="molecule type" value="Genomic_DNA"/>
</dbReference>
<feature type="domain" description="AAA+ ATPase" evidence="14">
    <location>
        <begin position="630"/>
        <end position="766"/>
    </location>
</feature>
<dbReference type="Pfam" id="PF02359">
    <property type="entry name" value="CDC48_N"/>
    <property type="match status" value="1"/>
</dbReference>
<dbReference type="SUPFAM" id="SSF50692">
    <property type="entry name" value="ADC-like"/>
    <property type="match status" value="1"/>
</dbReference>
<dbReference type="GO" id="GO:0006891">
    <property type="term" value="P:intra-Golgi vesicle-mediated transport"/>
    <property type="evidence" value="ECO:0007669"/>
    <property type="project" value="TreeGrafter"/>
</dbReference>
<dbReference type="SUPFAM" id="SSF52540">
    <property type="entry name" value="P-loop containing nucleoside triphosphate hydrolases"/>
    <property type="match status" value="2"/>
</dbReference>
<dbReference type="GO" id="GO:0005524">
    <property type="term" value="F:ATP binding"/>
    <property type="evidence" value="ECO:0007669"/>
    <property type="project" value="UniProtKB-UniRule"/>
</dbReference>